<dbReference type="InterPro" id="IPR020827">
    <property type="entry name" value="Asparaginase/glutaminase_AS1"/>
</dbReference>
<reference evidence="11" key="2">
    <citation type="submission" date="2023-01" db="EMBL/GenBank/DDBJ databases">
        <authorList>
            <person name="Sun Q."/>
            <person name="Evtushenko L."/>
        </authorList>
    </citation>
    <scope>NUCLEOTIDE SEQUENCE</scope>
    <source>
        <strain evidence="11">VKM Ac-1020</strain>
    </source>
</reference>
<dbReference type="Proteomes" id="UP001142462">
    <property type="component" value="Unassembled WGS sequence"/>
</dbReference>
<feature type="domain" description="Asparaginase/glutaminase C-terminal" evidence="10">
    <location>
        <begin position="208"/>
        <end position="316"/>
    </location>
</feature>
<dbReference type="Pfam" id="PF17763">
    <property type="entry name" value="Asparaginase_C"/>
    <property type="match status" value="1"/>
</dbReference>
<evidence type="ECO:0000313" key="11">
    <source>
        <dbReference type="EMBL" id="GLJ62433.1"/>
    </source>
</evidence>
<evidence type="ECO:0000256" key="8">
    <source>
        <dbReference type="PROSITE-ProRule" id="PRU10100"/>
    </source>
</evidence>
<dbReference type="PANTHER" id="PTHR11707">
    <property type="entry name" value="L-ASPARAGINASE"/>
    <property type="match status" value="1"/>
</dbReference>
<dbReference type="InterPro" id="IPR036152">
    <property type="entry name" value="Asp/glu_Ase-like_sf"/>
</dbReference>
<feature type="binding site" evidence="6">
    <location>
        <begin position="88"/>
        <end position="89"/>
    </location>
    <ligand>
        <name>substrate</name>
    </ligand>
</feature>
<feature type="domain" description="L-asparaginase N-terminal" evidence="9">
    <location>
        <begin position="4"/>
        <end position="182"/>
    </location>
</feature>
<dbReference type="PIRSF" id="PIRSF500176">
    <property type="entry name" value="L_ASNase"/>
    <property type="match status" value="1"/>
</dbReference>
<dbReference type="GO" id="GO:0006528">
    <property type="term" value="P:asparagine metabolic process"/>
    <property type="evidence" value="ECO:0007669"/>
    <property type="project" value="InterPro"/>
</dbReference>
<keyword evidence="3" id="KW-0378">Hydrolase</keyword>
<dbReference type="InterPro" id="IPR027474">
    <property type="entry name" value="L-asparaginase_N"/>
</dbReference>
<feature type="active site" description="O-isoaspartyl threonine intermediate" evidence="5">
    <location>
        <position position="12"/>
    </location>
</feature>
<dbReference type="PROSITE" id="PS51732">
    <property type="entry name" value="ASN_GLN_ASE_3"/>
    <property type="match status" value="1"/>
</dbReference>
<dbReference type="PROSITE" id="PS00917">
    <property type="entry name" value="ASN_GLN_ASE_2"/>
    <property type="match status" value="1"/>
</dbReference>
<evidence type="ECO:0000256" key="5">
    <source>
        <dbReference type="PIRSR" id="PIRSR001220-1"/>
    </source>
</evidence>
<dbReference type="PIRSF" id="PIRSF001220">
    <property type="entry name" value="L-ASNase_gatD"/>
    <property type="match status" value="1"/>
</dbReference>
<dbReference type="PRINTS" id="PR00139">
    <property type="entry name" value="ASNGLNASE"/>
</dbReference>
<accession>A0A9W6H514</accession>
<dbReference type="AlphaFoldDB" id="A0A9W6H514"/>
<evidence type="ECO:0000313" key="12">
    <source>
        <dbReference type="Proteomes" id="UP001142462"/>
    </source>
</evidence>
<dbReference type="InterPro" id="IPR040919">
    <property type="entry name" value="Asparaginase_C"/>
</dbReference>
<feature type="binding site" evidence="6">
    <location>
        <position position="55"/>
    </location>
    <ligand>
        <name>substrate</name>
    </ligand>
</feature>
<feature type="active site" evidence="7">
    <location>
        <position position="12"/>
    </location>
</feature>
<evidence type="ECO:0000256" key="1">
    <source>
        <dbReference type="ARBA" id="ARBA00010518"/>
    </source>
</evidence>
<comment type="similarity">
    <text evidence="1">Belongs to the asparaginase 1 family.</text>
</comment>
<gene>
    <name evidence="11" type="ORF">GCM10017576_25630</name>
</gene>
<dbReference type="InterPro" id="IPR004550">
    <property type="entry name" value="AsnASE_II"/>
</dbReference>
<protein>
    <recommendedName>
        <fullName evidence="2">asparaginase</fullName>
        <ecNumber evidence="2">3.5.1.1</ecNumber>
    </recommendedName>
</protein>
<dbReference type="GO" id="GO:0004067">
    <property type="term" value="F:asparaginase activity"/>
    <property type="evidence" value="ECO:0007669"/>
    <property type="project" value="UniProtKB-UniRule"/>
</dbReference>
<dbReference type="PANTHER" id="PTHR11707:SF28">
    <property type="entry name" value="60 KDA LYSOPHOSPHOLIPASE"/>
    <property type="match status" value="1"/>
</dbReference>
<name>A0A9W6H514_9MICO</name>
<dbReference type="CDD" id="cd08964">
    <property type="entry name" value="L-asparaginase_II"/>
    <property type="match status" value="1"/>
</dbReference>
<dbReference type="EC" id="3.5.1.1" evidence="2"/>
<keyword evidence="12" id="KW-1185">Reference proteome</keyword>
<evidence type="ECO:0000256" key="4">
    <source>
        <dbReference type="ARBA" id="ARBA00049366"/>
    </source>
</evidence>
<dbReference type="SMART" id="SM00870">
    <property type="entry name" value="Asparaginase"/>
    <property type="match status" value="1"/>
</dbReference>
<evidence type="ECO:0000256" key="2">
    <source>
        <dbReference type="ARBA" id="ARBA00012920"/>
    </source>
</evidence>
<dbReference type="RefSeq" id="WP_271174127.1">
    <property type="nucleotide sequence ID" value="NZ_BSEJ01000013.1"/>
</dbReference>
<organism evidence="11 12">
    <name type="scientific">Microbacterium barkeri</name>
    <dbReference type="NCBI Taxonomy" id="33917"/>
    <lineage>
        <taxon>Bacteria</taxon>
        <taxon>Bacillati</taxon>
        <taxon>Actinomycetota</taxon>
        <taxon>Actinomycetes</taxon>
        <taxon>Micrococcales</taxon>
        <taxon>Microbacteriaceae</taxon>
        <taxon>Microbacterium</taxon>
    </lineage>
</organism>
<dbReference type="InterPro" id="IPR037152">
    <property type="entry name" value="L-asparaginase_N_sf"/>
</dbReference>
<evidence type="ECO:0000259" key="10">
    <source>
        <dbReference type="Pfam" id="PF17763"/>
    </source>
</evidence>
<evidence type="ECO:0000256" key="3">
    <source>
        <dbReference type="ARBA" id="ARBA00022801"/>
    </source>
</evidence>
<evidence type="ECO:0000256" key="7">
    <source>
        <dbReference type="PROSITE-ProRule" id="PRU10099"/>
    </source>
</evidence>
<dbReference type="InterPro" id="IPR027475">
    <property type="entry name" value="Asparaginase/glutaminase_AS2"/>
</dbReference>
<proteinExistence type="inferred from homology"/>
<comment type="caution">
    <text evidence="11">The sequence shown here is derived from an EMBL/GenBank/DDBJ whole genome shotgun (WGS) entry which is preliminary data.</text>
</comment>
<dbReference type="SFLD" id="SFLDS00057">
    <property type="entry name" value="Glutaminase/Asparaginase"/>
    <property type="match status" value="1"/>
</dbReference>
<dbReference type="SUPFAM" id="SSF53774">
    <property type="entry name" value="Glutaminase/Asparaginase"/>
    <property type="match status" value="1"/>
</dbReference>
<evidence type="ECO:0000256" key="6">
    <source>
        <dbReference type="PIRSR" id="PIRSR001220-2"/>
    </source>
</evidence>
<dbReference type="Gene3D" id="3.40.50.40">
    <property type="match status" value="1"/>
</dbReference>
<dbReference type="InterPro" id="IPR006034">
    <property type="entry name" value="Asparaginase/glutaminase-like"/>
</dbReference>
<feature type="active site" evidence="8">
    <location>
        <position position="88"/>
    </location>
</feature>
<dbReference type="Gene3D" id="3.40.50.1170">
    <property type="entry name" value="L-asparaginase, N-terminal domain"/>
    <property type="match status" value="1"/>
</dbReference>
<sequence>MPHLVLLGTGGTIASRRMPSGGSKATDSAAELAAAAGDLDGDITVEVHDVLAVNSFNLELRDLRTISDAVAHALARDDVDGVVVSHGTDTLEETAALLDLVHDDPRPVVLTGAQRSADAPDTDGPRNLRDALVVAAAPDSRGRGALVVFAGEVFSAFGLRKAHTLAAQPFANVFGGPIGRVLERPEYAFRPDARAPLARPGAAFDAVRVDLVLAYPGADSWLLDAALRAGAQGVIVLGGGAGNPGTRLTDGIARASRAGVVVGLGTRTGAGAVVPLYAGGGAVDAVHAGAVPLGAVPGTQARILLALILAEAQDAADDDAAETARSRFARLCTHADARSAPSAVL</sequence>
<dbReference type="InterPro" id="IPR027473">
    <property type="entry name" value="L-asparaginase_C"/>
</dbReference>
<dbReference type="PROSITE" id="PS00144">
    <property type="entry name" value="ASN_GLN_ASE_1"/>
    <property type="match status" value="1"/>
</dbReference>
<evidence type="ECO:0000259" key="9">
    <source>
        <dbReference type="Pfam" id="PF00710"/>
    </source>
</evidence>
<dbReference type="EMBL" id="BSEJ01000013">
    <property type="protein sequence ID" value="GLJ62433.1"/>
    <property type="molecule type" value="Genomic_DNA"/>
</dbReference>
<comment type="catalytic activity">
    <reaction evidence="4">
        <text>L-asparagine + H2O = L-aspartate + NH4(+)</text>
        <dbReference type="Rhea" id="RHEA:21016"/>
        <dbReference type="ChEBI" id="CHEBI:15377"/>
        <dbReference type="ChEBI" id="CHEBI:28938"/>
        <dbReference type="ChEBI" id="CHEBI:29991"/>
        <dbReference type="ChEBI" id="CHEBI:58048"/>
        <dbReference type="EC" id="3.5.1.1"/>
    </reaction>
</comment>
<reference evidence="11" key="1">
    <citation type="journal article" date="2014" name="Int. J. Syst. Evol. Microbiol.">
        <title>Complete genome sequence of Corynebacterium casei LMG S-19264T (=DSM 44701T), isolated from a smear-ripened cheese.</title>
        <authorList>
            <consortium name="US DOE Joint Genome Institute (JGI-PGF)"/>
            <person name="Walter F."/>
            <person name="Albersmeier A."/>
            <person name="Kalinowski J."/>
            <person name="Ruckert C."/>
        </authorList>
    </citation>
    <scope>NUCLEOTIDE SEQUENCE</scope>
    <source>
        <strain evidence="11">VKM Ac-1020</strain>
    </source>
</reference>
<dbReference type="Pfam" id="PF00710">
    <property type="entry name" value="Asparaginase"/>
    <property type="match status" value="1"/>
</dbReference>